<feature type="compositionally biased region" description="Basic and acidic residues" evidence="6">
    <location>
        <begin position="41"/>
        <end position="56"/>
    </location>
</feature>
<dbReference type="PANTHER" id="PTHR34187:SF2">
    <property type="entry name" value="DUF202 DOMAIN-CONTAINING PROTEIN"/>
    <property type="match status" value="1"/>
</dbReference>
<keyword evidence="3 7" id="KW-0812">Transmembrane</keyword>
<feature type="transmembrane region" description="Helical" evidence="7">
    <location>
        <begin position="79"/>
        <end position="100"/>
    </location>
</feature>
<evidence type="ECO:0000256" key="4">
    <source>
        <dbReference type="ARBA" id="ARBA00022989"/>
    </source>
</evidence>
<dbReference type="Proteomes" id="UP001267878">
    <property type="component" value="Unassembled WGS sequence"/>
</dbReference>
<dbReference type="InterPro" id="IPR003807">
    <property type="entry name" value="DUF202"/>
</dbReference>
<dbReference type="InterPro" id="IPR052053">
    <property type="entry name" value="IM_YidH-like"/>
</dbReference>
<keyword evidence="2" id="KW-1003">Cell membrane</keyword>
<gene>
    <name evidence="9" type="ORF">J2X04_000464</name>
</gene>
<feature type="domain" description="DUF202" evidence="8">
    <location>
        <begin position="67"/>
        <end position="144"/>
    </location>
</feature>
<feature type="transmembrane region" description="Helical" evidence="7">
    <location>
        <begin position="120"/>
        <end position="138"/>
    </location>
</feature>
<accession>A0ABU1VKW3</accession>
<comment type="caution">
    <text evidence="9">The sequence shown here is derived from an EMBL/GenBank/DDBJ whole genome shotgun (WGS) entry which is preliminary data.</text>
</comment>
<feature type="region of interest" description="Disordered" evidence="6">
    <location>
        <begin position="1"/>
        <end position="56"/>
    </location>
</feature>
<proteinExistence type="predicted"/>
<evidence type="ECO:0000259" key="8">
    <source>
        <dbReference type="Pfam" id="PF02656"/>
    </source>
</evidence>
<feature type="compositionally biased region" description="Polar residues" evidence="6">
    <location>
        <begin position="29"/>
        <end position="40"/>
    </location>
</feature>
<name>A0ABU1VKW3_9GAMM</name>
<dbReference type="Pfam" id="PF02656">
    <property type="entry name" value="DUF202"/>
    <property type="match status" value="1"/>
</dbReference>
<keyword evidence="10" id="KW-1185">Reference proteome</keyword>
<protein>
    <submittedName>
        <fullName evidence="9">Membrane protein</fullName>
    </submittedName>
</protein>
<feature type="compositionally biased region" description="Basic and acidic residues" evidence="6">
    <location>
        <begin position="1"/>
        <end position="27"/>
    </location>
</feature>
<organism evidence="9 10">
    <name type="scientific">Agrilutibacter niabensis</name>
    <dbReference type="NCBI Taxonomy" id="380628"/>
    <lineage>
        <taxon>Bacteria</taxon>
        <taxon>Pseudomonadati</taxon>
        <taxon>Pseudomonadota</taxon>
        <taxon>Gammaproteobacteria</taxon>
        <taxon>Lysobacterales</taxon>
        <taxon>Lysobacteraceae</taxon>
        <taxon>Agrilutibacter</taxon>
    </lineage>
</organism>
<keyword evidence="5 7" id="KW-0472">Membrane</keyword>
<dbReference type="RefSeq" id="WP_310051662.1">
    <property type="nucleotide sequence ID" value="NZ_JAVDVW010000001.1"/>
</dbReference>
<feature type="transmembrane region" description="Helical" evidence="7">
    <location>
        <begin position="159"/>
        <end position="179"/>
    </location>
</feature>
<dbReference type="EMBL" id="JAVDVW010000001">
    <property type="protein sequence ID" value="MDR7098117.1"/>
    <property type="molecule type" value="Genomic_DNA"/>
</dbReference>
<evidence type="ECO:0000256" key="3">
    <source>
        <dbReference type="ARBA" id="ARBA00022692"/>
    </source>
</evidence>
<comment type="subcellular location">
    <subcellularLocation>
        <location evidence="1">Cell membrane</location>
        <topology evidence="1">Multi-pass membrane protein</topology>
    </subcellularLocation>
</comment>
<evidence type="ECO:0000256" key="5">
    <source>
        <dbReference type="ARBA" id="ARBA00023136"/>
    </source>
</evidence>
<sequence length="182" mass="20501">MSTDTKTGRGRVEPLPEDLVKSIEGKDSGTASTLLSTHRTQLSEHRTDLSEHRTDLSEHRTGLSDLRSHLSNERTHLSYLRTAISMIGFGITLNRFSIYLRQNHALASDQTGPMLRDAQNAGSGMVVLGLLVILWSLYRYWRVNQDIKRAQFVPRDKAVMTFTFLLILLGTTTALWLFAAKT</sequence>
<dbReference type="PANTHER" id="PTHR34187">
    <property type="entry name" value="FGR18P"/>
    <property type="match status" value="1"/>
</dbReference>
<evidence type="ECO:0000313" key="10">
    <source>
        <dbReference type="Proteomes" id="UP001267878"/>
    </source>
</evidence>
<evidence type="ECO:0000256" key="2">
    <source>
        <dbReference type="ARBA" id="ARBA00022475"/>
    </source>
</evidence>
<evidence type="ECO:0000256" key="7">
    <source>
        <dbReference type="SAM" id="Phobius"/>
    </source>
</evidence>
<keyword evidence="4 7" id="KW-1133">Transmembrane helix</keyword>
<evidence type="ECO:0000256" key="1">
    <source>
        <dbReference type="ARBA" id="ARBA00004651"/>
    </source>
</evidence>
<evidence type="ECO:0000256" key="6">
    <source>
        <dbReference type="SAM" id="MobiDB-lite"/>
    </source>
</evidence>
<reference evidence="9 10" key="1">
    <citation type="submission" date="2023-07" db="EMBL/GenBank/DDBJ databases">
        <title>Sorghum-associated microbial communities from plants grown in Nebraska, USA.</title>
        <authorList>
            <person name="Schachtman D."/>
        </authorList>
    </citation>
    <scope>NUCLEOTIDE SEQUENCE [LARGE SCALE GENOMIC DNA]</scope>
    <source>
        <strain evidence="9 10">BE187</strain>
    </source>
</reference>
<evidence type="ECO:0000313" key="9">
    <source>
        <dbReference type="EMBL" id="MDR7098117.1"/>
    </source>
</evidence>